<dbReference type="CDD" id="cd16936">
    <property type="entry name" value="HATPase_RsbW-like"/>
    <property type="match status" value="1"/>
</dbReference>
<reference evidence="3" key="1">
    <citation type="submission" date="2021-03" db="EMBL/GenBank/DDBJ databases">
        <authorList>
            <person name="Kanchanasin P."/>
            <person name="Saeng-In P."/>
            <person name="Phongsopitanun W."/>
            <person name="Yuki M."/>
            <person name="Kudo T."/>
            <person name="Ohkuma M."/>
            <person name="Tanasupawat S."/>
        </authorList>
    </citation>
    <scope>NUCLEOTIDE SEQUENCE</scope>
    <source>
        <strain evidence="3">GKU 128</strain>
    </source>
</reference>
<keyword evidence="1" id="KW-0808">Transferase</keyword>
<sequence>MADRFRSWGIENDYFARLVISELVTNAWRHGKGEIVVRVAHDGCGPLIQVRDDSPELPEARHEDHSAEDGRGLITVADLTTEWGVRPCEDSGKIVWARPRRDSTFRDPAVHHAQMPLQPQEQGDPGTLLAFGGWWEPSGIVRRWAVGCWGQVGTLRVTLAVGGRRYAAGVVAWA</sequence>
<dbReference type="InterPro" id="IPR050267">
    <property type="entry name" value="Anti-sigma-factor_SerPK"/>
</dbReference>
<evidence type="ECO:0000256" key="1">
    <source>
        <dbReference type="ARBA" id="ARBA00022527"/>
    </source>
</evidence>
<keyword evidence="4" id="KW-1185">Reference proteome</keyword>
<dbReference type="PANTHER" id="PTHR35526:SF3">
    <property type="entry name" value="ANTI-SIGMA-F FACTOR RSBW"/>
    <property type="match status" value="1"/>
</dbReference>
<feature type="domain" description="Histidine kinase/HSP90-like ATPase" evidence="2">
    <location>
        <begin position="16"/>
        <end position="96"/>
    </location>
</feature>
<keyword evidence="3" id="KW-0067">ATP-binding</keyword>
<dbReference type="Gene3D" id="3.30.565.10">
    <property type="entry name" value="Histidine kinase-like ATPase, C-terminal domain"/>
    <property type="match status" value="1"/>
</dbReference>
<gene>
    <name evidence="3" type="ORF">J4573_45330</name>
</gene>
<dbReference type="AlphaFoldDB" id="A0A939PK33"/>
<evidence type="ECO:0000313" key="4">
    <source>
        <dbReference type="Proteomes" id="UP000669179"/>
    </source>
</evidence>
<dbReference type="RefSeq" id="WP_208262586.1">
    <property type="nucleotide sequence ID" value="NZ_JAGEOJ010000026.1"/>
</dbReference>
<evidence type="ECO:0000259" key="2">
    <source>
        <dbReference type="Pfam" id="PF02518"/>
    </source>
</evidence>
<comment type="caution">
    <text evidence="3">The sequence shown here is derived from an EMBL/GenBank/DDBJ whole genome shotgun (WGS) entry which is preliminary data.</text>
</comment>
<organism evidence="3 4">
    <name type="scientific">Actinomadura barringtoniae</name>
    <dbReference type="NCBI Taxonomy" id="1427535"/>
    <lineage>
        <taxon>Bacteria</taxon>
        <taxon>Bacillati</taxon>
        <taxon>Actinomycetota</taxon>
        <taxon>Actinomycetes</taxon>
        <taxon>Streptosporangiales</taxon>
        <taxon>Thermomonosporaceae</taxon>
        <taxon>Actinomadura</taxon>
    </lineage>
</organism>
<dbReference type="GO" id="GO:0005524">
    <property type="term" value="F:ATP binding"/>
    <property type="evidence" value="ECO:0007669"/>
    <property type="project" value="UniProtKB-KW"/>
</dbReference>
<protein>
    <submittedName>
        <fullName evidence="3">ATP-binding protein</fullName>
    </submittedName>
</protein>
<dbReference type="EMBL" id="JAGEOJ010000026">
    <property type="protein sequence ID" value="MBO2454377.1"/>
    <property type="molecule type" value="Genomic_DNA"/>
</dbReference>
<dbReference type="Pfam" id="PF02518">
    <property type="entry name" value="HATPase_c"/>
    <property type="match status" value="1"/>
</dbReference>
<dbReference type="InterPro" id="IPR003594">
    <property type="entry name" value="HATPase_dom"/>
</dbReference>
<evidence type="ECO:0000313" key="3">
    <source>
        <dbReference type="EMBL" id="MBO2454377.1"/>
    </source>
</evidence>
<proteinExistence type="predicted"/>
<dbReference type="PANTHER" id="PTHR35526">
    <property type="entry name" value="ANTI-SIGMA-F FACTOR RSBW-RELATED"/>
    <property type="match status" value="1"/>
</dbReference>
<dbReference type="GO" id="GO:0004674">
    <property type="term" value="F:protein serine/threonine kinase activity"/>
    <property type="evidence" value="ECO:0007669"/>
    <property type="project" value="UniProtKB-KW"/>
</dbReference>
<name>A0A939PK33_9ACTN</name>
<dbReference type="SUPFAM" id="SSF55874">
    <property type="entry name" value="ATPase domain of HSP90 chaperone/DNA topoisomerase II/histidine kinase"/>
    <property type="match status" value="1"/>
</dbReference>
<keyword evidence="1" id="KW-0723">Serine/threonine-protein kinase</keyword>
<accession>A0A939PK33</accession>
<dbReference type="Proteomes" id="UP000669179">
    <property type="component" value="Unassembled WGS sequence"/>
</dbReference>
<dbReference type="InterPro" id="IPR036890">
    <property type="entry name" value="HATPase_C_sf"/>
</dbReference>
<keyword evidence="3" id="KW-0547">Nucleotide-binding</keyword>
<keyword evidence="1" id="KW-0418">Kinase</keyword>